<evidence type="ECO:0000256" key="1">
    <source>
        <dbReference type="SAM" id="MobiDB-lite"/>
    </source>
</evidence>
<name>A0A4P2QMT3_SORCE</name>
<keyword evidence="2" id="KW-0472">Membrane</keyword>
<feature type="compositionally biased region" description="Basic and acidic residues" evidence="1">
    <location>
        <begin position="528"/>
        <end position="554"/>
    </location>
</feature>
<dbReference type="Pfam" id="PF20703">
    <property type="entry name" value="nSTAND1"/>
    <property type="match status" value="1"/>
</dbReference>
<reference evidence="4 5" key="1">
    <citation type="submission" date="2015-09" db="EMBL/GenBank/DDBJ databases">
        <title>Sorangium comparison.</title>
        <authorList>
            <person name="Zaburannyi N."/>
            <person name="Bunk B."/>
            <person name="Overmann J."/>
            <person name="Mueller R."/>
        </authorList>
    </citation>
    <scope>NUCLEOTIDE SEQUENCE [LARGE SCALE GENOMIC DNA]</scope>
    <source>
        <strain evidence="4 5">So ce836</strain>
    </source>
</reference>
<proteinExistence type="predicted"/>
<evidence type="ECO:0000259" key="3">
    <source>
        <dbReference type="Pfam" id="PF20703"/>
    </source>
</evidence>
<feature type="region of interest" description="Disordered" evidence="1">
    <location>
        <begin position="461"/>
        <end position="554"/>
    </location>
</feature>
<feature type="transmembrane region" description="Helical" evidence="2">
    <location>
        <begin position="406"/>
        <end position="428"/>
    </location>
</feature>
<gene>
    <name evidence="4" type="ORF">SOCE836_035180</name>
</gene>
<evidence type="ECO:0000256" key="2">
    <source>
        <dbReference type="SAM" id="Phobius"/>
    </source>
</evidence>
<organism evidence="4 5">
    <name type="scientific">Sorangium cellulosum</name>
    <name type="common">Polyangium cellulosum</name>
    <dbReference type="NCBI Taxonomy" id="56"/>
    <lineage>
        <taxon>Bacteria</taxon>
        <taxon>Pseudomonadati</taxon>
        <taxon>Myxococcota</taxon>
        <taxon>Polyangia</taxon>
        <taxon>Polyangiales</taxon>
        <taxon>Polyangiaceae</taxon>
        <taxon>Sorangium</taxon>
    </lineage>
</organism>
<evidence type="ECO:0000313" key="5">
    <source>
        <dbReference type="Proteomes" id="UP000295497"/>
    </source>
</evidence>
<sequence>MLITNPFPGPQPYRASDRERFYGRADMAYHLQGSVLANRCVTVYGPSGAGKSSLMQAAVIPALVDAQDISVARVDGWPEDQEPARWLAHAVYADLSLGGPREGLSAEDALLAAARRATRRSSRIMLLYLDQIEQLLHASRSADASEAFFDTLNRLVELPLRNLRVVLSLREDYLGRFRDRLRDHRRLLDNGFRVGPLTVAELSAAVCHAAAAGEPPQTWDLEQMTALMLQVRVPGQAATDQAEAQSAYAQIVCRALFRLRARGDGASGGDGAPGGEAEAEPILRGYLETTLDALGPLRGSAQRLLEDHLVTADGSRTLRTETELLRLIPETDLSPILTALEGAAILHAEEHQGSRYFEIGHDWLARRVFEHRQQREREEEQQRELRRQRDESEARLTKERAKRRRLVVIAAVSVVLAAGAGALGLWAWQQKHKAETAYRAAEEQTQLAQKRQAEARAALREVEEQKQRAEEETRRAEAETTRAEAERSRAEAEAARARVAAEEAQRARDEAREAEQLARAAEALARQAELKAREEEQKANRAAEQERRSKEKLERLIERAAGKIQGGLN</sequence>
<dbReference type="SUPFAM" id="SSF52540">
    <property type="entry name" value="P-loop containing nucleoside triphosphate hydrolases"/>
    <property type="match status" value="1"/>
</dbReference>
<feature type="compositionally biased region" description="Low complexity" evidence="1">
    <location>
        <begin position="517"/>
        <end position="527"/>
    </location>
</feature>
<dbReference type="AlphaFoldDB" id="A0A4P2QMT3"/>
<protein>
    <recommendedName>
        <fullName evidence="3">Novel STAND NTPase 1 domain-containing protein</fullName>
    </recommendedName>
</protein>
<feature type="compositionally biased region" description="Basic and acidic residues" evidence="1">
    <location>
        <begin position="461"/>
        <end position="516"/>
    </location>
</feature>
<keyword evidence="2" id="KW-0812">Transmembrane</keyword>
<dbReference type="InterPro" id="IPR049052">
    <property type="entry name" value="nSTAND1"/>
</dbReference>
<keyword evidence="2" id="KW-1133">Transmembrane helix</keyword>
<evidence type="ECO:0000313" key="4">
    <source>
        <dbReference type="EMBL" id="AUX31389.1"/>
    </source>
</evidence>
<feature type="domain" description="Novel STAND NTPase 1" evidence="3">
    <location>
        <begin position="6"/>
        <end position="386"/>
    </location>
</feature>
<feature type="region of interest" description="Disordered" evidence="1">
    <location>
        <begin position="374"/>
        <end position="396"/>
    </location>
</feature>
<dbReference type="Proteomes" id="UP000295497">
    <property type="component" value="Chromosome"/>
</dbReference>
<dbReference type="RefSeq" id="WP_207217875.1">
    <property type="nucleotide sequence ID" value="NZ_CP012672.1"/>
</dbReference>
<dbReference type="EMBL" id="CP012672">
    <property type="protein sequence ID" value="AUX31389.1"/>
    <property type="molecule type" value="Genomic_DNA"/>
</dbReference>
<accession>A0A4P2QMT3</accession>
<dbReference type="Gene3D" id="3.40.50.300">
    <property type="entry name" value="P-loop containing nucleotide triphosphate hydrolases"/>
    <property type="match status" value="1"/>
</dbReference>
<dbReference type="InterPro" id="IPR027417">
    <property type="entry name" value="P-loop_NTPase"/>
</dbReference>